<dbReference type="PANTHER" id="PTHR33418">
    <property type="entry name" value="HELICASE-ASSOCIATED"/>
    <property type="match status" value="1"/>
</dbReference>
<protein>
    <recommendedName>
        <fullName evidence="2">Helicase-associated domain-containing protein</fullName>
    </recommendedName>
</protein>
<dbReference type="KEGG" id="fcy:FRACYDRAFT_267884"/>
<evidence type="ECO:0000313" key="4">
    <source>
        <dbReference type="Proteomes" id="UP000095751"/>
    </source>
</evidence>
<feature type="compositionally biased region" description="Low complexity" evidence="1">
    <location>
        <begin position="299"/>
        <end position="331"/>
    </location>
</feature>
<reference evidence="3 4" key="1">
    <citation type="submission" date="2016-09" db="EMBL/GenBank/DDBJ databases">
        <title>Extensive genetic diversity and differential bi-allelic expression allows diatom success in the polar Southern Ocean.</title>
        <authorList>
            <consortium name="DOE Joint Genome Institute"/>
            <person name="Mock T."/>
            <person name="Otillar R.P."/>
            <person name="Strauss J."/>
            <person name="Dupont C."/>
            <person name="Frickenhaus S."/>
            <person name="Maumus F."/>
            <person name="Mcmullan M."/>
            <person name="Sanges R."/>
            <person name="Schmutz J."/>
            <person name="Toseland A."/>
            <person name="Valas R."/>
            <person name="Veluchamy A."/>
            <person name="Ward B.J."/>
            <person name="Allen A."/>
            <person name="Barry K."/>
            <person name="Falciatore A."/>
            <person name="Ferrante M."/>
            <person name="Fortunato A.E."/>
            <person name="Gloeckner G."/>
            <person name="Gruber A."/>
            <person name="Hipkin R."/>
            <person name="Janech M."/>
            <person name="Kroth P."/>
            <person name="Leese F."/>
            <person name="Lindquist E."/>
            <person name="Lyon B.R."/>
            <person name="Martin J."/>
            <person name="Mayer C."/>
            <person name="Parker M."/>
            <person name="Quesneville H."/>
            <person name="Raymond J."/>
            <person name="Uhlig C."/>
            <person name="Valentin K.U."/>
            <person name="Worden A.Z."/>
            <person name="Armbrust E.V."/>
            <person name="Bowler C."/>
            <person name="Green B."/>
            <person name="Moulton V."/>
            <person name="Van Oosterhout C."/>
            <person name="Grigoriev I."/>
        </authorList>
    </citation>
    <scope>NUCLEOTIDE SEQUENCE [LARGE SCALE GENOMIC DNA]</scope>
    <source>
        <strain evidence="3 4">CCMP1102</strain>
    </source>
</reference>
<evidence type="ECO:0000313" key="3">
    <source>
        <dbReference type="EMBL" id="OEU21198.1"/>
    </source>
</evidence>
<dbReference type="Proteomes" id="UP000095751">
    <property type="component" value="Unassembled WGS sequence"/>
</dbReference>
<dbReference type="PANTHER" id="PTHR33418:SF1">
    <property type="entry name" value="HELICASE-ASSOCIATED DOMAIN-CONTAINING PROTEIN"/>
    <property type="match status" value="1"/>
</dbReference>
<organism evidence="3 4">
    <name type="scientific">Fragilariopsis cylindrus CCMP1102</name>
    <dbReference type="NCBI Taxonomy" id="635003"/>
    <lineage>
        <taxon>Eukaryota</taxon>
        <taxon>Sar</taxon>
        <taxon>Stramenopiles</taxon>
        <taxon>Ochrophyta</taxon>
        <taxon>Bacillariophyta</taxon>
        <taxon>Bacillariophyceae</taxon>
        <taxon>Bacillariophycidae</taxon>
        <taxon>Bacillariales</taxon>
        <taxon>Bacillariaceae</taxon>
        <taxon>Fragilariopsis</taxon>
    </lineage>
</organism>
<gene>
    <name evidence="3" type="ORF">FRACYDRAFT_267884</name>
</gene>
<keyword evidence="4" id="KW-1185">Reference proteome</keyword>
<evidence type="ECO:0000259" key="2">
    <source>
        <dbReference type="Pfam" id="PF03457"/>
    </source>
</evidence>
<dbReference type="Gene3D" id="6.10.140.530">
    <property type="match status" value="2"/>
</dbReference>
<proteinExistence type="predicted"/>
<evidence type="ECO:0000256" key="1">
    <source>
        <dbReference type="SAM" id="MobiDB-lite"/>
    </source>
</evidence>
<dbReference type="InParanoid" id="A0A1E7FSS7"/>
<dbReference type="EMBL" id="KV784354">
    <property type="protein sequence ID" value="OEU21198.1"/>
    <property type="molecule type" value="Genomic_DNA"/>
</dbReference>
<feature type="region of interest" description="Disordered" evidence="1">
    <location>
        <begin position="296"/>
        <end position="342"/>
    </location>
</feature>
<dbReference type="AlphaFoldDB" id="A0A1E7FSS7"/>
<feature type="domain" description="Helicase-associated" evidence="2">
    <location>
        <begin position="71"/>
        <end position="184"/>
    </location>
</feature>
<dbReference type="Pfam" id="PF03457">
    <property type="entry name" value="HA"/>
    <property type="match status" value="2"/>
</dbReference>
<accession>A0A1E7FSS7</accession>
<name>A0A1E7FSS7_9STRA</name>
<dbReference type="OrthoDB" id="498381at2759"/>
<dbReference type="InterPro" id="IPR005114">
    <property type="entry name" value="Helicase_assoc"/>
</dbReference>
<feature type="domain" description="Helicase-associated" evidence="2">
    <location>
        <begin position="195"/>
        <end position="263"/>
    </location>
</feature>
<sequence length="342" mass="38647">MSEDTKTPAAAVEIVAEDPKDSTDVEVVVDPDIAAELVHPDLSRSKLLTPERMEALKTVGFEFQLWTVEPSQWEQRFNELLAYKKKNGNFHVTNKQNSTLSSWCKTQRQRYKNTMAIYQGLYGVELSNPQKKAKELYEKAKEKAAELKSGDNAKNGIAPTLSDIGEAKNMMDPERICKLNAVGFEWELQKDTYVESWENRYNQLLKFKVLSGHCRVPKSSGDNPQLGQWVKQMRKYHGWKEDGKPFPTTFTDERIARLNELGFEWRLKDTPLKGMKSEDGHVARLPNNTADVTLQQLHGGNPSTPSNSGNSDNATNTNDGNNNESKQNWNNWYGGFEGGASV</sequence>